<evidence type="ECO:0000313" key="3">
    <source>
        <dbReference type="Proteomes" id="UP000734854"/>
    </source>
</evidence>
<proteinExistence type="predicted"/>
<feature type="region of interest" description="Disordered" evidence="1">
    <location>
        <begin position="1"/>
        <end position="31"/>
    </location>
</feature>
<keyword evidence="3" id="KW-1185">Reference proteome</keyword>
<name>A0A8J5LY82_ZINOF</name>
<dbReference type="PANTHER" id="PTHR13453">
    <property type="entry name" value="KAT8 REGULATORY NSL COMPLEX SUBUNIT 2"/>
    <property type="match status" value="1"/>
</dbReference>
<accession>A0A8J5LY82</accession>
<sequence length="378" mass="43267">MSSSKKGKAPKRSESNPNLNSARAEETVAGPSVFTIDGAEEDEALRFSRSLTREEVLRRRSRRLKQLALCYRRQYWALMEEVRVKHRDYYWEYGATDWNPRVSVAARYLLATKALPDFSGHLKSLQNPWIHFRMLFLLQFPRLGLVFFDSKSLHLLPQLQIHGNGNKDITDDRTFESCWGHHSVHPRPPLKCIFDVTRMSAVSNILYKVVITCISLIVTKGKSNIRLPHLIMMYALEQSDEDVAAPKLPHVYAREDYPPRGDDLLGVSGVSLGYSRPLYENGEPIICAKPILVAAVPSLCHIHLQKYHRAISQAFRKTGINMPPGRLVPKISVIVAVSVSHIQAKRREELKNSSKDTMDQKDEEIQKDMYRSDQDIYD</sequence>
<organism evidence="2 3">
    <name type="scientific">Zingiber officinale</name>
    <name type="common">Ginger</name>
    <name type="synonym">Amomum zingiber</name>
    <dbReference type="NCBI Taxonomy" id="94328"/>
    <lineage>
        <taxon>Eukaryota</taxon>
        <taxon>Viridiplantae</taxon>
        <taxon>Streptophyta</taxon>
        <taxon>Embryophyta</taxon>
        <taxon>Tracheophyta</taxon>
        <taxon>Spermatophyta</taxon>
        <taxon>Magnoliopsida</taxon>
        <taxon>Liliopsida</taxon>
        <taxon>Zingiberales</taxon>
        <taxon>Zingiberaceae</taxon>
        <taxon>Zingiber</taxon>
    </lineage>
</organism>
<dbReference type="AlphaFoldDB" id="A0A8J5LY82"/>
<dbReference type="InterPro" id="IPR026316">
    <property type="entry name" value="NSL2"/>
</dbReference>
<protein>
    <submittedName>
        <fullName evidence="2">Uncharacterized protein</fullName>
    </submittedName>
</protein>
<gene>
    <name evidence="2" type="ORF">ZIOFF_001079</name>
</gene>
<feature type="region of interest" description="Disordered" evidence="1">
    <location>
        <begin position="348"/>
        <end position="378"/>
    </location>
</feature>
<evidence type="ECO:0000313" key="2">
    <source>
        <dbReference type="EMBL" id="KAG6536041.1"/>
    </source>
</evidence>
<dbReference type="EMBL" id="JACMSC010000001">
    <property type="protein sequence ID" value="KAG6536041.1"/>
    <property type="molecule type" value="Genomic_DNA"/>
</dbReference>
<dbReference type="PANTHER" id="PTHR13453:SF1">
    <property type="entry name" value="KAT8 REGULATORY NSL COMPLEX SUBUNIT 2"/>
    <property type="match status" value="1"/>
</dbReference>
<dbReference type="Proteomes" id="UP000734854">
    <property type="component" value="Unassembled WGS sequence"/>
</dbReference>
<evidence type="ECO:0000256" key="1">
    <source>
        <dbReference type="SAM" id="MobiDB-lite"/>
    </source>
</evidence>
<reference evidence="2 3" key="1">
    <citation type="submission" date="2020-08" db="EMBL/GenBank/DDBJ databases">
        <title>Plant Genome Project.</title>
        <authorList>
            <person name="Zhang R.-G."/>
        </authorList>
    </citation>
    <scope>NUCLEOTIDE SEQUENCE [LARGE SCALE GENOMIC DNA]</scope>
    <source>
        <tissue evidence="2">Rhizome</tissue>
    </source>
</reference>
<comment type="caution">
    <text evidence="2">The sequence shown here is derived from an EMBL/GenBank/DDBJ whole genome shotgun (WGS) entry which is preliminary data.</text>
</comment>
<feature type="compositionally biased region" description="Basic residues" evidence="1">
    <location>
        <begin position="1"/>
        <end position="10"/>
    </location>
</feature>
<dbReference type="GO" id="GO:0044545">
    <property type="term" value="C:NSL complex"/>
    <property type="evidence" value="ECO:0007669"/>
    <property type="project" value="TreeGrafter"/>
</dbReference>